<organism evidence="2 3">
    <name type="scientific">Lactobacillus delbrueckii subsp. bulgaricus</name>
    <dbReference type="NCBI Taxonomy" id="1585"/>
    <lineage>
        <taxon>Bacteria</taxon>
        <taxon>Bacillati</taxon>
        <taxon>Bacillota</taxon>
        <taxon>Bacilli</taxon>
        <taxon>Lactobacillales</taxon>
        <taxon>Lactobacillaceae</taxon>
        <taxon>Lactobacillus</taxon>
    </lineage>
</organism>
<comment type="caution">
    <text evidence="2">The sequence shown here is derived from an EMBL/GenBank/DDBJ whole genome shotgun (WGS) entry which is preliminary data.</text>
</comment>
<accession>A0AAV5PDA6</accession>
<dbReference type="GO" id="GO:0030655">
    <property type="term" value="P:beta-lactam antibiotic catabolic process"/>
    <property type="evidence" value="ECO:0007669"/>
    <property type="project" value="InterPro"/>
</dbReference>
<sequence>MVHVPEDKIVEGGILCHLAQRDWMMRDILDLMLSDSDNTATNFLIDFIGFAKMAAWFEAEFAHLHLGRYLMEVTDRENYLSAETALELLERLLADPSPFGQVCQKALFYQESVNKLLQDLPEGCSYSKTGELEDTEHDAARIFAGDSYYDICFMSHYTGLEEREQILLAQNAVGKLAYQDLTGK</sequence>
<evidence type="ECO:0000313" key="2">
    <source>
        <dbReference type="EMBL" id="GMB86619.1"/>
    </source>
</evidence>
<gene>
    <name evidence="2" type="ORF">ME0900_09920</name>
</gene>
<dbReference type="InterPro" id="IPR012338">
    <property type="entry name" value="Beta-lactam/transpept-like"/>
</dbReference>
<dbReference type="InterPro" id="IPR045155">
    <property type="entry name" value="Beta-lactam_cat"/>
</dbReference>
<name>A0AAV5PDA6_LACDE</name>
<dbReference type="Proteomes" id="UP001165243">
    <property type="component" value="Unassembled WGS sequence"/>
</dbReference>
<evidence type="ECO:0000313" key="3">
    <source>
        <dbReference type="Proteomes" id="UP001165243"/>
    </source>
</evidence>
<dbReference type="SUPFAM" id="SSF56601">
    <property type="entry name" value="beta-lactamase/transpeptidase-like"/>
    <property type="match status" value="1"/>
</dbReference>
<evidence type="ECO:0000259" key="1">
    <source>
        <dbReference type="Pfam" id="PF13354"/>
    </source>
</evidence>
<dbReference type="RefSeq" id="WP_014565243.1">
    <property type="nucleotide sequence ID" value="NZ_BSWJ01000004.1"/>
</dbReference>
<proteinExistence type="predicted"/>
<dbReference type="AlphaFoldDB" id="A0AAV5PDA6"/>
<dbReference type="Gene3D" id="3.40.710.10">
    <property type="entry name" value="DD-peptidase/beta-lactamase superfamily"/>
    <property type="match status" value="1"/>
</dbReference>
<feature type="domain" description="Beta-lactamase class A catalytic" evidence="1">
    <location>
        <begin position="5"/>
        <end position="148"/>
    </location>
</feature>
<reference evidence="2" key="1">
    <citation type="submission" date="2023-04" db="EMBL/GenBank/DDBJ databases">
        <title>Draft genome sequences of Lactobacillus delbrueckii subsp. bulgaricus ME-900 and ME-901 with improved acid tolerance.</title>
        <authorList>
            <person name="Ishida T."/>
            <person name="Yamamoto E."/>
            <person name="Koizumi A."/>
            <person name="Fujiwara S."/>
            <person name="Makino S."/>
            <person name="Kano H."/>
            <person name="Kimura K."/>
        </authorList>
    </citation>
    <scope>NUCLEOTIDE SEQUENCE</scope>
    <source>
        <strain evidence="2">ME-900</strain>
    </source>
</reference>
<dbReference type="GO" id="GO:0008800">
    <property type="term" value="F:beta-lactamase activity"/>
    <property type="evidence" value="ECO:0007669"/>
    <property type="project" value="InterPro"/>
</dbReference>
<protein>
    <recommendedName>
        <fullName evidence="1">Beta-lactamase class A catalytic domain-containing protein</fullName>
    </recommendedName>
</protein>
<dbReference type="Pfam" id="PF13354">
    <property type="entry name" value="Beta-lactamase2"/>
    <property type="match status" value="1"/>
</dbReference>
<dbReference type="EMBL" id="BSWK01000012">
    <property type="protein sequence ID" value="GMB86619.1"/>
    <property type="molecule type" value="Genomic_DNA"/>
</dbReference>